<keyword evidence="5 9" id="KW-0694">RNA-binding</keyword>
<keyword evidence="4 9" id="KW-0256">Endoplasmic reticulum</keyword>
<dbReference type="GO" id="GO:0003723">
    <property type="term" value="F:RNA binding"/>
    <property type="evidence" value="ECO:0007669"/>
    <property type="project" value="UniProtKB-KW"/>
</dbReference>
<evidence type="ECO:0000256" key="5">
    <source>
        <dbReference type="ARBA" id="ARBA00022884"/>
    </source>
</evidence>
<feature type="compositionally biased region" description="Low complexity" evidence="10">
    <location>
        <begin position="80"/>
        <end position="98"/>
    </location>
</feature>
<feature type="compositionally biased region" description="Polar residues" evidence="10">
    <location>
        <begin position="36"/>
        <end position="60"/>
    </location>
</feature>
<keyword evidence="3 9" id="KW-0813">Transport</keyword>
<organism evidence="11 12">
    <name type="scientific">Penicilliopsis zonata CBS 506.65</name>
    <dbReference type="NCBI Taxonomy" id="1073090"/>
    <lineage>
        <taxon>Eukaryota</taxon>
        <taxon>Fungi</taxon>
        <taxon>Dikarya</taxon>
        <taxon>Ascomycota</taxon>
        <taxon>Pezizomycotina</taxon>
        <taxon>Eurotiomycetes</taxon>
        <taxon>Eurotiomycetidae</taxon>
        <taxon>Eurotiales</taxon>
        <taxon>Aspergillaceae</taxon>
        <taxon>Penicilliopsis</taxon>
    </lineage>
</organism>
<evidence type="ECO:0000256" key="2">
    <source>
        <dbReference type="ARBA" id="ARBA00019884"/>
    </source>
</evidence>
<dbReference type="EMBL" id="KV878343">
    <property type="protein sequence ID" value="OJJ46115.1"/>
    <property type="molecule type" value="Genomic_DNA"/>
</dbReference>
<evidence type="ECO:0000256" key="3">
    <source>
        <dbReference type="ARBA" id="ARBA00022448"/>
    </source>
</evidence>
<dbReference type="AlphaFoldDB" id="A0A1L9SFQ6"/>
<evidence type="ECO:0000256" key="9">
    <source>
        <dbReference type="RuleBase" id="RU362142"/>
    </source>
</evidence>
<sequence length="344" mass="39707">MVRFGWGKRAKKKEETVADSNDATPSTELPRVSLSHVDTQLNMHHQANLFDSQETDQQAGTPPMELSSEPSTLPVSPNLSSISHGESSASEWSSAVGHATTGKSGRVIHNLQEEIARLTRECSLYRSRAEETQRSNEAYKIQLQNMTERLRNLEQVNETNLSSIARKDRKIEELRVEIQSEKDRRLESEQETRKIHQLMAEGRDEFNRKCAELQETTNHFRTQYDVLARAGQRERADFQKKFKGIQKDFLALKEHSEKKDLQLERLDAVMAQKNREIEVSRESFDKLFEEYKAYRDAQDRELRGLIERARQKESDLDAALASLKETEGKMKWTIQVKGEVKDSE</sequence>
<comment type="similarity">
    <text evidence="1 9">Belongs to the SHE3 family.</text>
</comment>
<evidence type="ECO:0000256" key="8">
    <source>
        <dbReference type="ARBA" id="ARBA00024975"/>
    </source>
</evidence>
<evidence type="ECO:0000256" key="10">
    <source>
        <dbReference type="SAM" id="MobiDB-lite"/>
    </source>
</evidence>
<evidence type="ECO:0000256" key="4">
    <source>
        <dbReference type="ARBA" id="ARBA00022824"/>
    </source>
</evidence>
<dbReference type="STRING" id="1073090.A0A1L9SFQ6"/>
<feature type="compositionally biased region" description="Polar residues" evidence="10">
    <location>
        <begin position="68"/>
        <end position="79"/>
    </location>
</feature>
<dbReference type="OrthoDB" id="3918393at2759"/>
<keyword evidence="9" id="KW-0509">mRNA transport</keyword>
<comment type="function">
    <text evidence="8">RNA-binding protein that binds specific mRNAs including the ASH1 mRNA, coding for a repressor of the HO endonuclease. Part of the mRNA localization machinery that restricts accumulation of certain proteins to the bud and in the daughter cell. Required for the delivery of cortical endoplasmic reticulum into the emerging bud.</text>
</comment>
<keyword evidence="7 9" id="KW-0472">Membrane</keyword>
<feature type="compositionally biased region" description="Basic residues" evidence="10">
    <location>
        <begin position="1"/>
        <end position="11"/>
    </location>
</feature>
<accession>A0A1L9SFQ6</accession>
<feature type="compositionally biased region" description="Polar residues" evidence="10">
    <location>
        <begin position="18"/>
        <end position="27"/>
    </location>
</feature>
<protein>
    <recommendedName>
        <fullName evidence="2 9">SWI5-dependent HO expression protein 3</fullName>
    </recommendedName>
</protein>
<evidence type="ECO:0000313" key="12">
    <source>
        <dbReference type="Proteomes" id="UP000184188"/>
    </source>
</evidence>
<name>A0A1L9SFQ6_9EURO</name>
<evidence type="ECO:0000256" key="6">
    <source>
        <dbReference type="ARBA" id="ARBA00023054"/>
    </source>
</evidence>
<reference evidence="12" key="1">
    <citation type="journal article" date="2017" name="Genome Biol.">
        <title>Comparative genomics reveals high biological diversity and specific adaptations in the industrially and medically important fungal genus Aspergillus.</title>
        <authorList>
            <person name="de Vries R.P."/>
            <person name="Riley R."/>
            <person name="Wiebenga A."/>
            <person name="Aguilar-Osorio G."/>
            <person name="Amillis S."/>
            <person name="Uchima C.A."/>
            <person name="Anderluh G."/>
            <person name="Asadollahi M."/>
            <person name="Askin M."/>
            <person name="Barry K."/>
            <person name="Battaglia E."/>
            <person name="Bayram O."/>
            <person name="Benocci T."/>
            <person name="Braus-Stromeyer S.A."/>
            <person name="Caldana C."/>
            <person name="Canovas D."/>
            <person name="Cerqueira G.C."/>
            <person name="Chen F."/>
            <person name="Chen W."/>
            <person name="Choi C."/>
            <person name="Clum A."/>
            <person name="Dos Santos R.A."/>
            <person name="Damasio A.R."/>
            <person name="Diallinas G."/>
            <person name="Emri T."/>
            <person name="Fekete E."/>
            <person name="Flipphi M."/>
            <person name="Freyberg S."/>
            <person name="Gallo A."/>
            <person name="Gournas C."/>
            <person name="Habgood R."/>
            <person name="Hainaut M."/>
            <person name="Harispe M.L."/>
            <person name="Henrissat B."/>
            <person name="Hilden K.S."/>
            <person name="Hope R."/>
            <person name="Hossain A."/>
            <person name="Karabika E."/>
            <person name="Karaffa L."/>
            <person name="Karanyi Z."/>
            <person name="Krasevec N."/>
            <person name="Kuo A."/>
            <person name="Kusch H."/>
            <person name="LaButti K."/>
            <person name="Lagendijk E.L."/>
            <person name="Lapidus A."/>
            <person name="Levasseur A."/>
            <person name="Lindquist E."/>
            <person name="Lipzen A."/>
            <person name="Logrieco A.F."/>
            <person name="MacCabe A."/>
            <person name="Maekelae M.R."/>
            <person name="Malavazi I."/>
            <person name="Melin P."/>
            <person name="Meyer V."/>
            <person name="Mielnichuk N."/>
            <person name="Miskei M."/>
            <person name="Molnar A.P."/>
            <person name="Mule G."/>
            <person name="Ngan C.Y."/>
            <person name="Orejas M."/>
            <person name="Orosz E."/>
            <person name="Ouedraogo J.P."/>
            <person name="Overkamp K.M."/>
            <person name="Park H.-S."/>
            <person name="Perrone G."/>
            <person name="Piumi F."/>
            <person name="Punt P.J."/>
            <person name="Ram A.F."/>
            <person name="Ramon A."/>
            <person name="Rauscher S."/>
            <person name="Record E."/>
            <person name="Riano-Pachon D.M."/>
            <person name="Robert V."/>
            <person name="Roehrig J."/>
            <person name="Ruller R."/>
            <person name="Salamov A."/>
            <person name="Salih N.S."/>
            <person name="Samson R.A."/>
            <person name="Sandor E."/>
            <person name="Sanguinetti M."/>
            <person name="Schuetze T."/>
            <person name="Sepcic K."/>
            <person name="Shelest E."/>
            <person name="Sherlock G."/>
            <person name="Sophianopoulou V."/>
            <person name="Squina F.M."/>
            <person name="Sun H."/>
            <person name="Susca A."/>
            <person name="Todd R.B."/>
            <person name="Tsang A."/>
            <person name="Unkles S.E."/>
            <person name="van de Wiele N."/>
            <person name="van Rossen-Uffink D."/>
            <person name="Oliveira J.V."/>
            <person name="Vesth T.C."/>
            <person name="Visser J."/>
            <person name="Yu J.-H."/>
            <person name="Zhou M."/>
            <person name="Andersen M.R."/>
            <person name="Archer D.B."/>
            <person name="Baker S.E."/>
            <person name="Benoit I."/>
            <person name="Brakhage A.A."/>
            <person name="Braus G.H."/>
            <person name="Fischer R."/>
            <person name="Frisvad J.C."/>
            <person name="Goldman G.H."/>
            <person name="Houbraken J."/>
            <person name="Oakley B."/>
            <person name="Pocsi I."/>
            <person name="Scazzocchio C."/>
            <person name="Seiboth B."/>
            <person name="vanKuyk P.A."/>
            <person name="Wortman J."/>
            <person name="Dyer P.S."/>
            <person name="Grigoriev I.V."/>
        </authorList>
    </citation>
    <scope>NUCLEOTIDE SEQUENCE [LARGE SCALE GENOMIC DNA]</scope>
    <source>
        <strain evidence="12">CBS 506.65</strain>
    </source>
</reference>
<dbReference type="InterPro" id="IPR031398">
    <property type="entry name" value="She3"/>
</dbReference>
<dbReference type="VEuPathDB" id="FungiDB:ASPZODRAFT_133108"/>
<feature type="coiled-coil region" evidence="9">
    <location>
        <begin position="108"/>
        <end position="191"/>
    </location>
</feature>
<feature type="region of interest" description="Disordered" evidence="10">
    <location>
        <begin position="1"/>
        <end position="100"/>
    </location>
</feature>
<evidence type="ECO:0000256" key="1">
    <source>
        <dbReference type="ARBA" id="ARBA00008123"/>
    </source>
</evidence>
<dbReference type="Proteomes" id="UP000184188">
    <property type="component" value="Unassembled WGS sequence"/>
</dbReference>
<keyword evidence="6 9" id="KW-0175">Coiled coil</keyword>
<evidence type="ECO:0000313" key="11">
    <source>
        <dbReference type="EMBL" id="OJJ46115.1"/>
    </source>
</evidence>
<dbReference type="Pfam" id="PF17078">
    <property type="entry name" value="SHE3"/>
    <property type="match status" value="1"/>
</dbReference>
<proteinExistence type="inferred from homology"/>
<dbReference type="GO" id="GO:0005789">
    <property type="term" value="C:endoplasmic reticulum membrane"/>
    <property type="evidence" value="ECO:0007669"/>
    <property type="project" value="UniProtKB-SubCell"/>
</dbReference>
<evidence type="ECO:0000256" key="7">
    <source>
        <dbReference type="ARBA" id="ARBA00023136"/>
    </source>
</evidence>
<keyword evidence="12" id="KW-1185">Reference proteome</keyword>
<comment type="subcellular location">
    <subcellularLocation>
        <location evidence="9">Endoplasmic reticulum membrane</location>
        <topology evidence="9">Peripheral membrane protein</topology>
    </subcellularLocation>
</comment>
<dbReference type="GO" id="GO:0048309">
    <property type="term" value="P:endoplasmic reticulum inheritance"/>
    <property type="evidence" value="ECO:0007669"/>
    <property type="project" value="InterPro"/>
</dbReference>
<feature type="coiled-coil region" evidence="9">
    <location>
        <begin position="263"/>
        <end position="329"/>
    </location>
</feature>
<dbReference type="GO" id="GO:0051028">
    <property type="term" value="P:mRNA transport"/>
    <property type="evidence" value="ECO:0007669"/>
    <property type="project" value="UniProtKB-UniRule"/>
</dbReference>
<gene>
    <name evidence="9" type="primary">SHE3</name>
    <name evidence="11" type="ORF">ASPZODRAFT_133108</name>
</gene>